<keyword evidence="3" id="KW-1185">Reference proteome</keyword>
<dbReference type="EMBL" id="CP098502">
    <property type="protein sequence ID" value="UTI63588.1"/>
    <property type="molecule type" value="Genomic_DNA"/>
</dbReference>
<keyword evidence="1" id="KW-1133">Transmembrane helix</keyword>
<feature type="transmembrane region" description="Helical" evidence="1">
    <location>
        <begin position="168"/>
        <end position="197"/>
    </location>
</feature>
<dbReference type="RefSeq" id="WP_254570313.1">
    <property type="nucleotide sequence ID" value="NZ_CP098502.1"/>
</dbReference>
<dbReference type="Proteomes" id="UP001056035">
    <property type="component" value="Chromosome"/>
</dbReference>
<protein>
    <submittedName>
        <fullName evidence="2">ABC transporter permease</fullName>
    </submittedName>
</protein>
<accession>A0ABY5DNI8</accession>
<gene>
    <name evidence="2" type="ORF">NBH00_19870</name>
</gene>
<evidence type="ECO:0000313" key="2">
    <source>
        <dbReference type="EMBL" id="UTI63588.1"/>
    </source>
</evidence>
<organism evidence="2 3">
    <name type="scientific">Paraconexibacter antarcticus</name>
    <dbReference type="NCBI Taxonomy" id="2949664"/>
    <lineage>
        <taxon>Bacteria</taxon>
        <taxon>Bacillati</taxon>
        <taxon>Actinomycetota</taxon>
        <taxon>Thermoleophilia</taxon>
        <taxon>Solirubrobacterales</taxon>
        <taxon>Paraconexibacteraceae</taxon>
        <taxon>Paraconexibacter</taxon>
    </lineage>
</organism>
<evidence type="ECO:0000256" key="1">
    <source>
        <dbReference type="SAM" id="Phobius"/>
    </source>
</evidence>
<feature type="transmembrane region" description="Helical" evidence="1">
    <location>
        <begin position="63"/>
        <end position="85"/>
    </location>
</feature>
<dbReference type="InterPro" id="IPR030802">
    <property type="entry name" value="Permease_MalE"/>
</dbReference>
<feature type="transmembrane region" description="Helical" evidence="1">
    <location>
        <begin position="217"/>
        <end position="239"/>
    </location>
</feature>
<keyword evidence="1" id="KW-0472">Membrane</keyword>
<dbReference type="Pfam" id="PF02405">
    <property type="entry name" value="MlaE"/>
    <property type="match status" value="1"/>
</dbReference>
<keyword evidence="1" id="KW-0812">Transmembrane</keyword>
<name>A0ABY5DNI8_9ACTN</name>
<sequence>MESSTLRAPRLRGEMAGPPVAERFTTGLKAPIKGLLQEAAEIGVFTGRAMMELRGVWRYSAEILRQCGILIAGSAAIICFMTFLMGTTCGTEANYVLRGYGATVYSGVFTSYCALREMIPYMWGYIFAAKVGCGLCAEIGSMRIQDEIDAMESMGLNPMRYIVATRLVAGWITLPLIWVLAVATHFIGNFLVIVVQIGEVSQGGWENVHWTFSTPIDFVYCFIKVMLTSTVIMILGMFYGYRASGGPVGVGNATARSMILNLILIHVIGAGLTMLFWGVKPNAPVGG</sequence>
<dbReference type="PANTHER" id="PTHR30188:SF13">
    <property type="entry name" value="CONSERVED HYPOTHETICAL INTEGRAL MEMBRANE PROTEIN YRBE3B"/>
    <property type="match status" value="1"/>
</dbReference>
<evidence type="ECO:0000313" key="3">
    <source>
        <dbReference type="Proteomes" id="UP001056035"/>
    </source>
</evidence>
<feature type="transmembrane region" description="Helical" evidence="1">
    <location>
        <begin position="259"/>
        <end position="279"/>
    </location>
</feature>
<proteinExistence type="predicted"/>
<reference evidence="2 3" key="1">
    <citation type="submission" date="2022-06" db="EMBL/GenBank/DDBJ databases">
        <title>Paraconexibacter antarcticus.</title>
        <authorList>
            <person name="Kim C.S."/>
        </authorList>
    </citation>
    <scope>NUCLEOTIDE SEQUENCE [LARGE SCALE GENOMIC DNA]</scope>
    <source>
        <strain evidence="2 3">02-257</strain>
    </source>
</reference>
<dbReference type="PANTHER" id="PTHR30188">
    <property type="entry name" value="ABC TRANSPORTER PERMEASE PROTEIN-RELATED"/>
    <property type="match status" value="1"/>
</dbReference>